<dbReference type="EMBL" id="CAACVG010015545">
    <property type="protein sequence ID" value="VEN64553.1"/>
    <property type="molecule type" value="Genomic_DNA"/>
</dbReference>
<evidence type="ECO:0000256" key="1">
    <source>
        <dbReference type="SAM" id="Phobius"/>
    </source>
</evidence>
<dbReference type="AlphaFoldDB" id="A0A653DWF8"/>
<keyword evidence="3" id="KW-1185">Reference proteome</keyword>
<evidence type="ECO:0000313" key="2">
    <source>
        <dbReference type="EMBL" id="VEN64553.1"/>
    </source>
</evidence>
<name>A0A653DWF8_CALMS</name>
<feature type="non-terminal residue" evidence="2">
    <location>
        <position position="64"/>
    </location>
</feature>
<sequence length="64" mass="7566">MFKAGKEIPFKITMKILMLNKIFPRRVDDKDFLKRFNRQSVTLRLLAFAFFCVGSSLHLMKVTK</sequence>
<accession>A0A653DWF8</accession>
<protein>
    <submittedName>
        <fullName evidence="2">Uncharacterized protein</fullName>
    </submittedName>
</protein>
<keyword evidence="1" id="KW-0472">Membrane</keyword>
<organism evidence="2 3">
    <name type="scientific">Callosobruchus maculatus</name>
    <name type="common">Southern cowpea weevil</name>
    <name type="synonym">Pulse bruchid</name>
    <dbReference type="NCBI Taxonomy" id="64391"/>
    <lineage>
        <taxon>Eukaryota</taxon>
        <taxon>Metazoa</taxon>
        <taxon>Ecdysozoa</taxon>
        <taxon>Arthropoda</taxon>
        <taxon>Hexapoda</taxon>
        <taxon>Insecta</taxon>
        <taxon>Pterygota</taxon>
        <taxon>Neoptera</taxon>
        <taxon>Endopterygota</taxon>
        <taxon>Coleoptera</taxon>
        <taxon>Polyphaga</taxon>
        <taxon>Cucujiformia</taxon>
        <taxon>Chrysomeloidea</taxon>
        <taxon>Chrysomelidae</taxon>
        <taxon>Bruchinae</taxon>
        <taxon>Bruchini</taxon>
        <taxon>Callosobruchus</taxon>
    </lineage>
</organism>
<dbReference type="Proteomes" id="UP000410492">
    <property type="component" value="Unassembled WGS sequence"/>
</dbReference>
<proteinExistence type="predicted"/>
<dbReference type="OrthoDB" id="10283321at2759"/>
<gene>
    <name evidence="2" type="ORF">CALMAC_LOCUS21048</name>
</gene>
<evidence type="ECO:0000313" key="3">
    <source>
        <dbReference type="Proteomes" id="UP000410492"/>
    </source>
</evidence>
<reference evidence="2 3" key="1">
    <citation type="submission" date="2019-01" db="EMBL/GenBank/DDBJ databases">
        <authorList>
            <person name="Sayadi A."/>
        </authorList>
    </citation>
    <scope>NUCLEOTIDE SEQUENCE [LARGE SCALE GENOMIC DNA]</scope>
</reference>
<keyword evidence="1" id="KW-0812">Transmembrane</keyword>
<keyword evidence="1" id="KW-1133">Transmembrane helix</keyword>
<feature type="transmembrane region" description="Helical" evidence="1">
    <location>
        <begin position="41"/>
        <end position="60"/>
    </location>
</feature>